<evidence type="ECO:0000256" key="1">
    <source>
        <dbReference type="SAM" id="SignalP"/>
    </source>
</evidence>
<comment type="caution">
    <text evidence="2">The sequence shown here is derived from an EMBL/GenBank/DDBJ whole genome shotgun (WGS) entry which is preliminary data.</text>
</comment>
<dbReference type="EMBL" id="BMQL01000053">
    <property type="protein sequence ID" value="GGR31688.1"/>
    <property type="molecule type" value="Genomic_DNA"/>
</dbReference>
<protein>
    <submittedName>
        <fullName evidence="2">Lipoprotein</fullName>
    </submittedName>
</protein>
<sequence length="192" mass="20584">MHTRTISVLFTFSTLLLTQPTAHALVTQSGPLTAPETHPLGDIPDSQAFVRYTSVPGGYSLEVPEGWARTVSRSKTTFTSKLNQLDVSSVPAAAAPSVTSVRSGILAALTKTDSSLKITLLKTVTLPAGPAILARFTSLGAANDVTGRREPLENDLYVLNRGKRQVVLRLSAPKGSDNVDAWTRMARSLAWR</sequence>
<dbReference type="AlphaFoldDB" id="A0A918CNE6"/>
<evidence type="ECO:0000313" key="2">
    <source>
        <dbReference type="EMBL" id="GGR31688.1"/>
    </source>
</evidence>
<name>A0A918CNE6_9DEIO</name>
<organism evidence="2 3">
    <name type="scientific">Deinococcus ruber</name>
    <dbReference type="NCBI Taxonomy" id="1848197"/>
    <lineage>
        <taxon>Bacteria</taxon>
        <taxon>Thermotogati</taxon>
        <taxon>Deinococcota</taxon>
        <taxon>Deinococci</taxon>
        <taxon>Deinococcales</taxon>
        <taxon>Deinococcaceae</taxon>
        <taxon>Deinococcus</taxon>
    </lineage>
</organism>
<dbReference type="RefSeq" id="WP_189093045.1">
    <property type="nucleotide sequence ID" value="NZ_BMQL01000053.1"/>
</dbReference>
<keyword evidence="3" id="KW-1185">Reference proteome</keyword>
<evidence type="ECO:0000313" key="3">
    <source>
        <dbReference type="Proteomes" id="UP000603865"/>
    </source>
</evidence>
<feature type="chain" id="PRO_5038100935" evidence="1">
    <location>
        <begin position="25"/>
        <end position="192"/>
    </location>
</feature>
<proteinExistence type="predicted"/>
<gene>
    <name evidence="2" type="ORF">GCM10008957_47850</name>
</gene>
<feature type="signal peptide" evidence="1">
    <location>
        <begin position="1"/>
        <end position="24"/>
    </location>
</feature>
<accession>A0A918CNE6</accession>
<keyword evidence="2" id="KW-0449">Lipoprotein</keyword>
<reference evidence="2" key="1">
    <citation type="journal article" date="2014" name="Int. J. Syst. Evol. Microbiol.">
        <title>Complete genome sequence of Corynebacterium casei LMG S-19264T (=DSM 44701T), isolated from a smear-ripened cheese.</title>
        <authorList>
            <consortium name="US DOE Joint Genome Institute (JGI-PGF)"/>
            <person name="Walter F."/>
            <person name="Albersmeier A."/>
            <person name="Kalinowski J."/>
            <person name="Ruckert C."/>
        </authorList>
    </citation>
    <scope>NUCLEOTIDE SEQUENCE</scope>
    <source>
        <strain evidence="2">JCM 31311</strain>
    </source>
</reference>
<keyword evidence="1" id="KW-0732">Signal</keyword>
<reference evidence="2" key="2">
    <citation type="submission" date="2020-09" db="EMBL/GenBank/DDBJ databases">
        <authorList>
            <person name="Sun Q."/>
            <person name="Ohkuma M."/>
        </authorList>
    </citation>
    <scope>NUCLEOTIDE SEQUENCE</scope>
    <source>
        <strain evidence="2">JCM 31311</strain>
    </source>
</reference>
<dbReference type="Proteomes" id="UP000603865">
    <property type="component" value="Unassembled WGS sequence"/>
</dbReference>